<dbReference type="EMBL" id="CXEC01000202">
    <property type="protein sequence ID" value="CSS08789.1"/>
    <property type="molecule type" value="Genomic_DNA"/>
</dbReference>
<protein>
    <submittedName>
        <fullName evidence="4">Tail protein</fullName>
    </submittedName>
</protein>
<evidence type="ECO:0000259" key="1">
    <source>
        <dbReference type="Pfam" id="PF21683"/>
    </source>
</evidence>
<feature type="domain" description="Baseplate hub protein gp44/GpP-like second" evidence="3">
    <location>
        <begin position="93"/>
        <end position="173"/>
    </location>
</feature>
<dbReference type="InterPro" id="IPR049354">
    <property type="entry name" value="GpP-like_N"/>
</dbReference>
<evidence type="ECO:0000313" key="5">
    <source>
        <dbReference type="Proteomes" id="UP000040926"/>
    </source>
</evidence>
<dbReference type="InterPro" id="IPR053982">
    <property type="entry name" value="Gp44/GpP-like_C"/>
</dbReference>
<dbReference type="InterPro" id="IPR023399">
    <property type="entry name" value="Baseplate-like_2-layer_sand"/>
</dbReference>
<name>A0ABC9KRW1_SHISO</name>
<gene>
    <name evidence="4" type="ORF">ERS008175_04057</name>
</gene>
<dbReference type="Pfam" id="PF21929">
    <property type="entry name" value="GpP_4th"/>
    <property type="match status" value="1"/>
</dbReference>
<dbReference type="Gene3D" id="2.30.300.10">
    <property type="entry name" value="Baseplate protein-like domain - beta roll fold"/>
    <property type="match status" value="1"/>
</dbReference>
<dbReference type="InterPro" id="IPR053981">
    <property type="entry name" value="Gp44/GpP-like_2nd"/>
</dbReference>
<sequence>MNDTVLLRVSGREWGGWTSVRISAGINRIARDFNVAITTRWPGSRDYQPRIKNGELVEVLIGDEPVLTGYVEALPLRYDASSVSMGIVGRSKTADLVDCSALPLQQSGKNLLRIVSELAAPFGITVVDAGVPQTAVIDAQPEHGETVADCLNRLLGQVQTLAYDDECGRLVLGKPGTGKAATALVLVLVLVLVLGENILSCDTERSIRERFSEYQVSGQRPGNDDDFGEATIAAIRQTIQDSGVTRYRPLLIQQSGTATTATCKARCEFEARQRAALTRETTYTVQGWRQGSGALWRPGLSVIVFDPLNNFDNDELVIAEVTYNQDDRGTTTELRVGPADAYLPEPVTARKKKMLRRISDERVFSS</sequence>
<dbReference type="Gene3D" id="3.30.1920.10">
    <property type="entry name" value="Baseplate protein-like domains - 2 layer sandwich fold"/>
    <property type="match status" value="1"/>
</dbReference>
<evidence type="ECO:0000313" key="4">
    <source>
        <dbReference type="EMBL" id="CSS08789.1"/>
    </source>
</evidence>
<evidence type="ECO:0000259" key="2">
    <source>
        <dbReference type="Pfam" id="PF21929"/>
    </source>
</evidence>
<dbReference type="Pfam" id="PF22255">
    <property type="entry name" value="Gp44-like_2nd"/>
    <property type="match status" value="1"/>
</dbReference>
<dbReference type="AlphaFoldDB" id="A0ABC9KRW1"/>
<reference evidence="4 5" key="1">
    <citation type="submission" date="2015-07" db="EMBL/GenBank/DDBJ databases">
        <authorList>
            <consortium name="Pathogen Informatics"/>
        </authorList>
    </citation>
    <scope>NUCLEOTIDE SEQUENCE [LARGE SCALE GENOMIC DNA]</scope>
    <source>
        <strain evidence="4 5">20003593_1361393</strain>
    </source>
</reference>
<dbReference type="InterPro" id="IPR026276">
    <property type="entry name" value="Baseplate_GpP"/>
</dbReference>
<dbReference type="Proteomes" id="UP000040926">
    <property type="component" value="Unassembled WGS sequence"/>
</dbReference>
<dbReference type="SUPFAM" id="SSF69279">
    <property type="entry name" value="Phage tail proteins"/>
    <property type="match status" value="2"/>
</dbReference>
<feature type="domain" description="Baseplate hub protein gp44-like N-terminal" evidence="1">
    <location>
        <begin position="5"/>
        <end position="91"/>
    </location>
</feature>
<dbReference type="Gene3D" id="3.55.50.10">
    <property type="entry name" value="Baseplate protein-like domains"/>
    <property type="match status" value="1"/>
</dbReference>
<comment type="caution">
    <text evidence="4">The sequence shown here is derived from an EMBL/GenBank/DDBJ whole genome shotgun (WGS) entry which is preliminary data.</text>
</comment>
<dbReference type="PIRSF" id="PIRSF004440">
    <property type="entry name" value="GpP"/>
    <property type="match status" value="1"/>
</dbReference>
<dbReference type="Pfam" id="PF21683">
    <property type="entry name" value="GpP-like_1st"/>
    <property type="match status" value="1"/>
</dbReference>
<accession>A0ABC9KRW1</accession>
<evidence type="ECO:0000259" key="3">
    <source>
        <dbReference type="Pfam" id="PF22255"/>
    </source>
</evidence>
<dbReference type="RefSeq" id="WP_052983231.1">
    <property type="nucleotide sequence ID" value="NZ_CATNOI010000210.1"/>
</dbReference>
<feature type="domain" description="Baseplate hub protein gp44/GpP-like C-terminal" evidence="2">
    <location>
        <begin position="259"/>
        <end position="345"/>
    </location>
</feature>
<organism evidence="4 5">
    <name type="scientific">Shigella sonnei</name>
    <dbReference type="NCBI Taxonomy" id="624"/>
    <lineage>
        <taxon>Bacteria</taxon>
        <taxon>Pseudomonadati</taxon>
        <taxon>Pseudomonadota</taxon>
        <taxon>Gammaproteobacteria</taxon>
        <taxon>Enterobacterales</taxon>
        <taxon>Enterobacteriaceae</taxon>
        <taxon>Shigella</taxon>
    </lineage>
</organism>
<proteinExistence type="predicted"/>